<protein>
    <submittedName>
        <fullName evidence="2">Uncharacterized protein</fullName>
    </submittedName>
</protein>
<organism evidence="2 3">
    <name type="scientific">Rapidithrix thailandica</name>
    <dbReference type="NCBI Taxonomy" id="413964"/>
    <lineage>
        <taxon>Bacteria</taxon>
        <taxon>Pseudomonadati</taxon>
        <taxon>Bacteroidota</taxon>
        <taxon>Cytophagia</taxon>
        <taxon>Cytophagales</taxon>
        <taxon>Flammeovirgaceae</taxon>
        <taxon>Rapidithrix</taxon>
    </lineage>
</organism>
<dbReference type="Proteomes" id="UP001403385">
    <property type="component" value="Unassembled WGS sequence"/>
</dbReference>
<proteinExistence type="predicted"/>
<keyword evidence="1" id="KW-0472">Membrane</keyword>
<dbReference type="RefSeq" id="WP_346821079.1">
    <property type="nucleotide sequence ID" value="NZ_JBDKWZ010000005.1"/>
</dbReference>
<accession>A0AAW9S971</accession>
<evidence type="ECO:0000313" key="3">
    <source>
        <dbReference type="Proteomes" id="UP001403385"/>
    </source>
</evidence>
<evidence type="ECO:0000313" key="2">
    <source>
        <dbReference type="EMBL" id="MEN7548300.1"/>
    </source>
</evidence>
<feature type="transmembrane region" description="Helical" evidence="1">
    <location>
        <begin position="20"/>
        <end position="42"/>
    </location>
</feature>
<feature type="transmembrane region" description="Helical" evidence="1">
    <location>
        <begin position="54"/>
        <end position="76"/>
    </location>
</feature>
<reference evidence="2 3" key="1">
    <citation type="submission" date="2024-04" db="EMBL/GenBank/DDBJ databases">
        <title>Novel genus in family Flammeovirgaceae.</title>
        <authorList>
            <person name="Nguyen T.H."/>
            <person name="Vuong T.Q."/>
            <person name="Le H."/>
            <person name="Kim S.-G."/>
        </authorList>
    </citation>
    <scope>NUCLEOTIDE SEQUENCE [LARGE SCALE GENOMIC DNA]</scope>
    <source>
        <strain evidence="2 3">JCM 23209</strain>
    </source>
</reference>
<dbReference type="EMBL" id="JBDKWZ010000005">
    <property type="protein sequence ID" value="MEN7548300.1"/>
    <property type="molecule type" value="Genomic_DNA"/>
</dbReference>
<evidence type="ECO:0000256" key="1">
    <source>
        <dbReference type="SAM" id="Phobius"/>
    </source>
</evidence>
<keyword evidence="1" id="KW-1133">Transmembrane helix</keyword>
<comment type="caution">
    <text evidence="2">The sequence shown here is derived from an EMBL/GenBank/DDBJ whole genome shotgun (WGS) entry which is preliminary data.</text>
</comment>
<sequence length="208" mass="24575">MKKLFTVFSYVKSRGGKVLVKLLPVLFTFFLLLGISLSFLLYEVWQLFQQDTPSYNHFLIQLFLLTLLLPGLYWMLGIRYFYKTMLLVVFEDALPLMKQYLMRWLEKRKGMQKLQNAGDFKLTVILNEWTEKLPKLLKKSIDKLLEQIPFYDIYNEVSSSENRTETVADLVMGKLDEHMRDLLSNEWTAYQLAGIHAINLGVLLYLHY</sequence>
<dbReference type="AlphaFoldDB" id="A0AAW9S971"/>
<keyword evidence="3" id="KW-1185">Reference proteome</keyword>
<keyword evidence="1" id="KW-0812">Transmembrane</keyword>
<gene>
    <name evidence="2" type="ORF">AAG747_10305</name>
</gene>
<name>A0AAW9S971_9BACT</name>